<gene>
    <name evidence="1" type="ORF">PQ456_01465</name>
</gene>
<proteinExistence type="predicted"/>
<dbReference type="AlphaFoldDB" id="A0AAX3M225"/>
<keyword evidence="2" id="KW-1185">Reference proteome</keyword>
<accession>A0AAX3M225</accession>
<sequence>MWIALLVTGIVYLGYWFVQRMKSKRWNTPIKVIIGLDTPPPATFFVKEAKQQEGIDFYHKATWLRVKSNDSIAVQVEIDRILAQMDRFAPSRQSVSEKWVFTTVEEWILVSSYDLPSPEDYQGAQQLEQLLQLLSSRFGEVHYFAHYQTVHYYAWAKAINGHLIRAYAYISTKEDPLWEEGRLTPEEIQLDLDFRDTGRIVEWEDSIEEEQSHTPDEHSVKLIAAAWRATSEQSAFEPKG</sequence>
<evidence type="ECO:0000313" key="2">
    <source>
        <dbReference type="Proteomes" id="UP001220509"/>
    </source>
</evidence>
<protein>
    <recommendedName>
        <fullName evidence="3">DUF4105 domain-containing protein</fullName>
    </recommendedName>
</protein>
<evidence type="ECO:0000313" key="1">
    <source>
        <dbReference type="EMBL" id="WCT56224.1"/>
    </source>
</evidence>
<reference evidence="1 2" key="1">
    <citation type="submission" date="2023-02" db="EMBL/GenBank/DDBJ databases">
        <title>Genome sequence of Paenibacillus kyungheensis KACC 18744.</title>
        <authorList>
            <person name="Kim S."/>
            <person name="Heo J."/>
            <person name="Kwon S.-W."/>
        </authorList>
    </citation>
    <scope>NUCLEOTIDE SEQUENCE [LARGE SCALE GENOMIC DNA]</scope>
    <source>
        <strain evidence="1 2">KACC 18744</strain>
    </source>
</reference>
<organism evidence="1 2">
    <name type="scientific">Paenibacillus kyungheensis</name>
    <dbReference type="NCBI Taxonomy" id="1452732"/>
    <lineage>
        <taxon>Bacteria</taxon>
        <taxon>Bacillati</taxon>
        <taxon>Bacillota</taxon>
        <taxon>Bacilli</taxon>
        <taxon>Bacillales</taxon>
        <taxon>Paenibacillaceae</taxon>
        <taxon>Paenibacillus</taxon>
    </lineage>
</organism>
<dbReference type="Proteomes" id="UP001220509">
    <property type="component" value="Chromosome"/>
</dbReference>
<dbReference type="KEGG" id="pka:PQ456_01465"/>
<dbReference type="RefSeq" id="WP_273614529.1">
    <property type="nucleotide sequence ID" value="NZ_CP117416.1"/>
</dbReference>
<dbReference type="EMBL" id="CP117416">
    <property type="protein sequence ID" value="WCT56224.1"/>
    <property type="molecule type" value="Genomic_DNA"/>
</dbReference>
<evidence type="ECO:0008006" key="3">
    <source>
        <dbReference type="Google" id="ProtNLM"/>
    </source>
</evidence>
<name>A0AAX3M225_9BACL</name>